<evidence type="ECO:0000256" key="2">
    <source>
        <dbReference type="ARBA" id="ARBA00004443"/>
    </source>
</evidence>
<keyword evidence="9" id="KW-0496">Mitochondrion</keyword>
<comment type="subunit">
    <text evidence="4">Complex I is composed of 45 different subunits.</text>
</comment>
<evidence type="ECO:0000256" key="10">
    <source>
        <dbReference type="ARBA" id="ARBA00023136"/>
    </source>
</evidence>
<proteinExistence type="inferred from homology"/>
<gene>
    <name evidence="11" type="primary">NDUFA5</name>
    <name evidence="11" type="ORF">T4E_8931</name>
</gene>
<evidence type="ECO:0000313" key="12">
    <source>
        <dbReference type="Proteomes" id="UP000054815"/>
    </source>
</evidence>
<evidence type="ECO:0000313" key="11">
    <source>
        <dbReference type="EMBL" id="KRX96836.1"/>
    </source>
</evidence>
<keyword evidence="6" id="KW-0679">Respiratory chain</keyword>
<protein>
    <submittedName>
        <fullName evidence="11">NADH dehydrogenase [ubiquinone] 1 alpha subcomplex subunit 5</fullName>
    </submittedName>
</protein>
<dbReference type="PANTHER" id="PTHR12653">
    <property type="entry name" value="NADH-UBIQUINONE OXIDOREDUCTASE 13 KD-B SUBUNIT"/>
    <property type="match status" value="1"/>
</dbReference>
<comment type="similarity">
    <text evidence="3">Belongs to the complex I NDUFA5 subunit family.</text>
</comment>
<comment type="subcellular location">
    <subcellularLocation>
        <location evidence="2">Mitochondrion inner membrane</location>
        <topology evidence="2">Peripheral membrane protein</topology>
        <orientation evidence="2">Matrix side</orientation>
    </subcellularLocation>
</comment>
<organism evidence="11 12">
    <name type="scientific">Trichinella pseudospiralis</name>
    <name type="common">Parasitic roundworm</name>
    <dbReference type="NCBI Taxonomy" id="6337"/>
    <lineage>
        <taxon>Eukaryota</taxon>
        <taxon>Metazoa</taxon>
        <taxon>Ecdysozoa</taxon>
        <taxon>Nematoda</taxon>
        <taxon>Enoplea</taxon>
        <taxon>Dorylaimia</taxon>
        <taxon>Trichinellida</taxon>
        <taxon>Trichinellidae</taxon>
        <taxon>Trichinella</taxon>
    </lineage>
</organism>
<keyword evidence="10" id="KW-0472">Membrane</keyword>
<accession>A0A0V0Y8M3</accession>
<keyword evidence="8" id="KW-0249">Electron transport</keyword>
<evidence type="ECO:0000256" key="4">
    <source>
        <dbReference type="ARBA" id="ARBA00011533"/>
    </source>
</evidence>
<dbReference type="AlphaFoldDB" id="A0A0V0Y8M3"/>
<feature type="non-terminal residue" evidence="11">
    <location>
        <position position="1"/>
    </location>
</feature>
<dbReference type="STRING" id="6337.A0A0V0Y8M3"/>
<dbReference type="EMBL" id="JYDU01000039">
    <property type="protein sequence ID" value="KRX96836.1"/>
    <property type="molecule type" value="Genomic_DNA"/>
</dbReference>
<dbReference type="Proteomes" id="UP000054815">
    <property type="component" value="Unassembled WGS sequence"/>
</dbReference>
<dbReference type="Pfam" id="PF04716">
    <property type="entry name" value="ETC_C1_NDUFA5"/>
    <property type="match status" value="1"/>
</dbReference>
<name>A0A0V0Y8M3_TRIPS</name>
<evidence type="ECO:0000256" key="1">
    <source>
        <dbReference type="ARBA" id="ARBA00003195"/>
    </source>
</evidence>
<evidence type="ECO:0000256" key="3">
    <source>
        <dbReference type="ARBA" id="ARBA00010261"/>
    </source>
</evidence>
<evidence type="ECO:0000256" key="9">
    <source>
        <dbReference type="ARBA" id="ARBA00023128"/>
    </source>
</evidence>
<sequence>LNTLKDFFLKFVCTDCNMASRITKLTTGLTGLQVVQDPTKHLKIIYARILKALQHMPETSEYRNSTNNVIMSRLNLIETEPDISKIEKSIGLGQIEEIILQAEYELKLARTMLKYKPWEPLTANASENQWKWPL</sequence>
<reference evidence="11 12" key="1">
    <citation type="submission" date="2015-01" db="EMBL/GenBank/DDBJ databases">
        <title>Evolution of Trichinella species and genotypes.</title>
        <authorList>
            <person name="Korhonen P.K."/>
            <person name="Edoardo P."/>
            <person name="Giuseppe L.R."/>
            <person name="Gasser R.B."/>
        </authorList>
    </citation>
    <scope>NUCLEOTIDE SEQUENCE [LARGE SCALE GENOMIC DNA]</scope>
    <source>
        <strain evidence="11">ISS141</strain>
    </source>
</reference>
<evidence type="ECO:0000256" key="5">
    <source>
        <dbReference type="ARBA" id="ARBA00022448"/>
    </source>
</evidence>
<evidence type="ECO:0000256" key="6">
    <source>
        <dbReference type="ARBA" id="ARBA00022660"/>
    </source>
</evidence>
<dbReference type="GO" id="GO:0005743">
    <property type="term" value="C:mitochondrial inner membrane"/>
    <property type="evidence" value="ECO:0007669"/>
    <property type="project" value="UniProtKB-SubCell"/>
</dbReference>
<keyword evidence="11" id="KW-0830">Ubiquinone</keyword>
<comment type="function">
    <text evidence="1">Accessory subunit of the mitochondrial membrane respiratory chain NADH dehydrogenase (Complex I), that is believed not to be involved in catalysis. Complex I functions in the transfer of electrons from NADH to the respiratory chain. The immediate electron acceptor for the enzyme is believed to be ubiquinone.</text>
</comment>
<keyword evidence="7" id="KW-0999">Mitochondrion inner membrane</keyword>
<keyword evidence="5" id="KW-0813">Transport</keyword>
<comment type="caution">
    <text evidence="11">The sequence shown here is derived from an EMBL/GenBank/DDBJ whole genome shotgun (WGS) entry which is preliminary data.</text>
</comment>
<dbReference type="GO" id="GO:0022904">
    <property type="term" value="P:respiratory electron transport chain"/>
    <property type="evidence" value="ECO:0007669"/>
    <property type="project" value="InterPro"/>
</dbReference>
<dbReference type="InterPro" id="IPR006806">
    <property type="entry name" value="NDUFA5"/>
</dbReference>
<dbReference type="PANTHER" id="PTHR12653:SF0">
    <property type="entry name" value="NADH DEHYDROGENASE [UBIQUINONE] 1 ALPHA SUBCOMPLEX SUBUNIT 5"/>
    <property type="match status" value="1"/>
</dbReference>
<evidence type="ECO:0000256" key="8">
    <source>
        <dbReference type="ARBA" id="ARBA00022982"/>
    </source>
</evidence>
<evidence type="ECO:0000256" key="7">
    <source>
        <dbReference type="ARBA" id="ARBA00022792"/>
    </source>
</evidence>